<dbReference type="InterPro" id="IPR000849">
    <property type="entry name" value="Sugar_P_transporter"/>
</dbReference>
<feature type="transmembrane region" description="Helical" evidence="6">
    <location>
        <begin position="381"/>
        <end position="400"/>
    </location>
</feature>
<dbReference type="SUPFAM" id="SSF103473">
    <property type="entry name" value="MFS general substrate transporter"/>
    <property type="match status" value="1"/>
</dbReference>
<gene>
    <name evidence="8" type="ORF">LEP1GSC105_3418</name>
</gene>
<feature type="transmembrane region" description="Helical" evidence="6">
    <location>
        <begin position="98"/>
        <end position="116"/>
    </location>
</feature>
<comment type="similarity">
    <text evidence="2">Belongs to the major facilitator superfamily. Organophosphate:Pi antiporter (OPA) (TC 2.A.1.4) family.</text>
</comment>
<evidence type="ECO:0000256" key="3">
    <source>
        <dbReference type="ARBA" id="ARBA00022692"/>
    </source>
</evidence>
<dbReference type="GO" id="GO:0012505">
    <property type="term" value="C:endomembrane system"/>
    <property type="evidence" value="ECO:0007669"/>
    <property type="project" value="UniProtKB-SubCell"/>
</dbReference>
<feature type="transmembrane region" description="Helical" evidence="6">
    <location>
        <begin position="256"/>
        <end position="274"/>
    </location>
</feature>
<protein>
    <submittedName>
        <fullName evidence="8">Putative glycerol-3-phosphate transporter</fullName>
    </submittedName>
</protein>
<dbReference type="GO" id="GO:0005886">
    <property type="term" value="C:plasma membrane"/>
    <property type="evidence" value="ECO:0007669"/>
    <property type="project" value="TreeGrafter"/>
</dbReference>
<dbReference type="RefSeq" id="WP_000625283.1">
    <property type="nucleotide sequence ID" value="NZ_AHNR02000016.1"/>
</dbReference>
<feature type="transmembrane region" description="Helical" evidence="6">
    <location>
        <begin position="294"/>
        <end position="313"/>
    </location>
</feature>
<evidence type="ECO:0000259" key="7">
    <source>
        <dbReference type="PROSITE" id="PS50850"/>
    </source>
</evidence>
<dbReference type="InterPro" id="IPR020846">
    <property type="entry name" value="MFS_dom"/>
</dbReference>
<evidence type="ECO:0000256" key="2">
    <source>
        <dbReference type="ARBA" id="ARBA00009598"/>
    </source>
</evidence>
<feature type="transmembrane region" description="Helical" evidence="6">
    <location>
        <begin position="325"/>
        <end position="347"/>
    </location>
</feature>
<feature type="transmembrane region" description="Helical" evidence="6">
    <location>
        <begin position="29"/>
        <end position="48"/>
    </location>
</feature>
<keyword evidence="5 6" id="KW-0472">Membrane</keyword>
<evidence type="ECO:0000256" key="4">
    <source>
        <dbReference type="ARBA" id="ARBA00022989"/>
    </source>
</evidence>
<dbReference type="InterPro" id="IPR036259">
    <property type="entry name" value="MFS_trans_sf"/>
</dbReference>
<dbReference type="PANTHER" id="PTHR43826">
    <property type="entry name" value="GLUCOSE-6-PHOSPHATE EXCHANGER SLC37A4"/>
    <property type="match status" value="1"/>
</dbReference>
<feature type="transmembrane region" description="Helical" evidence="6">
    <location>
        <begin position="159"/>
        <end position="183"/>
    </location>
</feature>
<name>A0A0E2D8S2_LEPIR</name>
<comment type="subcellular location">
    <subcellularLocation>
        <location evidence="1">Endomembrane system</location>
        <topology evidence="1">Multi-pass membrane protein</topology>
    </subcellularLocation>
</comment>
<organism evidence="8 9">
    <name type="scientific">Leptospira interrogans str. UI 12758</name>
    <dbReference type="NCBI Taxonomy" id="1049938"/>
    <lineage>
        <taxon>Bacteria</taxon>
        <taxon>Pseudomonadati</taxon>
        <taxon>Spirochaetota</taxon>
        <taxon>Spirochaetia</taxon>
        <taxon>Leptospirales</taxon>
        <taxon>Leptospiraceae</taxon>
        <taxon>Leptospira</taxon>
    </lineage>
</organism>
<dbReference type="GO" id="GO:0061513">
    <property type="term" value="F:glucose 6-phosphate:phosphate antiporter activity"/>
    <property type="evidence" value="ECO:0007669"/>
    <property type="project" value="TreeGrafter"/>
</dbReference>
<feature type="transmembrane region" description="Helical" evidence="6">
    <location>
        <begin position="420"/>
        <end position="439"/>
    </location>
</feature>
<reference evidence="8 9" key="1">
    <citation type="submission" date="2012-10" db="EMBL/GenBank/DDBJ databases">
        <authorList>
            <person name="Harkins D.M."/>
            <person name="Durkin A.S."/>
            <person name="Brinkac L.M."/>
            <person name="Haft D.H."/>
            <person name="Selengut J.D."/>
            <person name="Sanka R."/>
            <person name="DePew J."/>
            <person name="Purushe J."/>
            <person name="Chanthongthip A."/>
            <person name="Lattana O."/>
            <person name="Phetsouvanh R."/>
            <person name="Newton P.N."/>
            <person name="Vinetz J.M."/>
            <person name="Sutton G.G."/>
            <person name="Nierman W.C."/>
            <person name="Fouts D.E."/>
        </authorList>
    </citation>
    <scope>NUCLEOTIDE SEQUENCE [LARGE SCALE GENOMIC DNA]</scope>
    <source>
        <strain evidence="8 9">UI 12758</strain>
    </source>
</reference>
<evidence type="ECO:0000313" key="8">
    <source>
        <dbReference type="EMBL" id="EKR56280.1"/>
    </source>
</evidence>
<feature type="transmembrane region" description="Helical" evidence="6">
    <location>
        <begin position="68"/>
        <end position="86"/>
    </location>
</feature>
<evidence type="ECO:0000256" key="5">
    <source>
        <dbReference type="ARBA" id="ARBA00023136"/>
    </source>
</evidence>
<feature type="domain" description="Major facilitator superfamily (MFS) profile" evidence="7">
    <location>
        <begin position="29"/>
        <end position="442"/>
    </location>
</feature>
<evidence type="ECO:0000256" key="6">
    <source>
        <dbReference type="SAM" id="Phobius"/>
    </source>
</evidence>
<evidence type="ECO:0000256" key="1">
    <source>
        <dbReference type="ARBA" id="ARBA00004127"/>
    </source>
</evidence>
<dbReference type="InterPro" id="IPR021159">
    <property type="entry name" value="Sugar-P_transporter_CS"/>
</dbReference>
<dbReference type="EMBL" id="AHNR02000016">
    <property type="protein sequence ID" value="EKR56280.1"/>
    <property type="molecule type" value="Genomic_DNA"/>
</dbReference>
<feature type="transmembrane region" description="Helical" evidence="6">
    <location>
        <begin position="189"/>
        <end position="208"/>
    </location>
</feature>
<dbReference type="AlphaFoldDB" id="A0A0E2D8S2"/>
<dbReference type="PIRSF" id="PIRSF002808">
    <property type="entry name" value="Hexose_phosphate_transp"/>
    <property type="match status" value="1"/>
</dbReference>
<dbReference type="InterPro" id="IPR011701">
    <property type="entry name" value="MFS"/>
</dbReference>
<keyword evidence="3 6" id="KW-0812">Transmembrane</keyword>
<keyword evidence="4 6" id="KW-1133">Transmembrane helix</keyword>
<feature type="transmembrane region" description="Helical" evidence="6">
    <location>
        <begin position="353"/>
        <end position="374"/>
    </location>
</feature>
<proteinExistence type="inferred from homology"/>
<dbReference type="Proteomes" id="UP000001340">
    <property type="component" value="Unassembled WGS sequence"/>
</dbReference>
<dbReference type="GO" id="GO:0035435">
    <property type="term" value="P:phosphate ion transmembrane transport"/>
    <property type="evidence" value="ECO:0007669"/>
    <property type="project" value="TreeGrafter"/>
</dbReference>
<dbReference type="PANTHER" id="PTHR43826:SF6">
    <property type="entry name" value="GLYCEROL-3-PHOSPHATE TRANSPORTER"/>
    <property type="match status" value="1"/>
</dbReference>
<accession>A0A0E2D8S2</accession>
<dbReference type="Gene3D" id="1.20.1250.20">
    <property type="entry name" value="MFS general substrate transporter like domains"/>
    <property type="match status" value="2"/>
</dbReference>
<dbReference type="PROSITE" id="PS50850">
    <property type="entry name" value="MFS"/>
    <property type="match status" value="1"/>
</dbReference>
<dbReference type="InterPro" id="IPR051337">
    <property type="entry name" value="OPA_Antiporter"/>
</dbReference>
<dbReference type="PROSITE" id="PS00942">
    <property type="entry name" value="GLPT"/>
    <property type="match status" value="1"/>
</dbReference>
<dbReference type="Pfam" id="PF07690">
    <property type="entry name" value="MFS_1"/>
    <property type="match status" value="1"/>
</dbReference>
<comment type="caution">
    <text evidence="8">The sequence shown here is derived from an EMBL/GenBank/DDBJ whole genome shotgun (WGS) entry which is preliminary data.</text>
</comment>
<sequence length="443" mass="49458">MISPLRWLLPAKAKPLLSKELIDRSYPRFRWRILEATFIGYATFYLVRNNFPVISKEMGEALHYSQEQITNILAVTAITYGIGKFLMGILSDRSNPKYFMPLGLILTAICNLFFGASNQYEVHFYLWALNGLMQGMGWPPCGRSLGHWFGVSERGSKFAIWNIAHNVGGGLVGIVAAYSASWWGWRNAFYIPASIAIVTAIYLLFRLVDTPQSVGLPPIEEYQKDPEKEVRLSIQEQEKELSFREIILGSVLKNHYVWTFAFANFFVYVVRYGLTDIGPTYLKLSKGASLEKGGISTLIYEFAGIASTLLVGWGSDKLGGKRGMVSLLCMLPILFALISLLFTPLGFLWLDLVLFGIIGFFIYPPVMLLGVAGLDFTSKKAVGAAAGFIGLFGYLGRTILSKSVGWLSKQTGFHWEQPMYLMIGATLISIALLAITWNWKPKA</sequence>
<evidence type="ECO:0000313" key="9">
    <source>
        <dbReference type="Proteomes" id="UP000001340"/>
    </source>
</evidence>